<keyword evidence="5" id="KW-0571">Peptide transport</keyword>
<reference evidence="11 12" key="1">
    <citation type="submission" date="2024-01" db="EMBL/GenBank/DDBJ databases">
        <title>Complete genome of Cladobotryum mycophilum ATHUM6906.</title>
        <authorList>
            <person name="Christinaki A.C."/>
            <person name="Myridakis A.I."/>
            <person name="Kouvelis V.N."/>
        </authorList>
    </citation>
    <scope>NUCLEOTIDE SEQUENCE [LARGE SCALE GENOMIC DNA]</scope>
    <source>
        <strain evidence="11 12">ATHUM6906</strain>
    </source>
</reference>
<evidence type="ECO:0000256" key="9">
    <source>
        <dbReference type="SAM" id="MobiDB-lite"/>
    </source>
</evidence>
<feature type="transmembrane region" description="Helical" evidence="10">
    <location>
        <begin position="714"/>
        <end position="740"/>
    </location>
</feature>
<organism evidence="11 12">
    <name type="scientific">Cladobotryum mycophilum</name>
    <dbReference type="NCBI Taxonomy" id="491253"/>
    <lineage>
        <taxon>Eukaryota</taxon>
        <taxon>Fungi</taxon>
        <taxon>Dikarya</taxon>
        <taxon>Ascomycota</taxon>
        <taxon>Pezizomycotina</taxon>
        <taxon>Sordariomycetes</taxon>
        <taxon>Hypocreomycetidae</taxon>
        <taxon>Hypocreales</taxon>
        <taxon>Hypocreaceae</taxon>
        <taxon>Cladobotryum</taxon>
    </lineage>
</organism>
<feature type="transmembrane region" description="Helical" evidence="10">
    <location>
        <begin position="425"/>
        <end position="444"/>
    </location>
</feature>
<feature type="transmembrane region" description="Helical" evidence="10">
    <location>
        <begin position="525"/>
        <end position="546"/>
    </location>
</feature>
<keyword evidence="12" id="KW-1185">Reference proteome</keyword>
<feature type="transmembrane region" description="Helical" evidence="10">
    <location>
        <begin position="351"/>
        <end position="377"/>
    </location>
</feature>
<feature type="transmembrane region" description="Helical" evidence="10">
    <location>
        <begin position="639"/>
        <end position="661"/>
    </location>
</feature>
<evidence type="ECO:0000256" key="10">
    <source>
        <dbReference type="SAM" id="Phobius"/>
    </source>
</evidence>
<keyword evidence="7 10" id="KW-1133">Transmembrane helix</keyword>
<proteinExistence type="inferred from homology"/>
<keyword evidence="8 10" id="KW-0472">Membrane</keyword>
<evidence type="ECO:0000256" key="5">
    <source>
        <dbReference type="ARBA" id="ARBA00022856"/>
    </source>
</evidence>
<comment type="caution">
    <text evidence="11">The sequence shown here is derived from an EMBL/GenBank/DDBJ whole genome shotgun (WGS) entry which is preliminary data.</text>
</comment>
<keyword evidence="3" id="KW-0813">Transport</keyword>
<keyword evidence="6" id="KW-0653">Protein transport</keyword>
<dbReference type="NCBIfam" id="TIGR00727">
    <property type="entry name" value="ISP4_OPT"/>
    <property type="match status" value="1"/>
</dbReference>
<comment type="subcellular location">
    <subcellularLocation>
        <location evidence="1">Membrane</location>
        <topology evidence="1">Multi-pass membrane protein</topology>
    </subcellularLocation>
</comment>
<evidence type="ECO:0000256" key="6">
    <source>
        <dbReference type="ARBA" id="ARBA00022927"/>
    </source>
</evidence>
<dbReference type="Proteomes" id="UP001338125">
    <property type="component" value="Unassembled WGS sequence"/>
</dbReference>
<feature type="region of interest" description="Disordered" evidence="9">
    <location>
        <begin position="1"/>
        <end position="32"/>
    </location>
</feature>
<feature type="transmembrane region" description="Helical" evidence="10">
    <location>
        <begin position="673"/>
        <end position="693"/>
    </location>
</feature>
<evidence type="ECO:0000313" key="12">
    <source>
        <dbReference type="Proteomes" id="UP001338125"/>
    </source>
</evidence>
<keyword evidence="4 10" id="KW-0812">Transmembrane</keyword>
<evidence type="ECO:0000256" key="1">
    <source>
        <dbReference type="ARBA" id="ARBA00004141"/>
    </source>
</evidence>
<feature type="transmembrane region" description="Helical" evidence="10">
    <location>
        <begin position="138"/>
        <end position="158"/>
    </location>
</feature>
<dbReference type="NCBIfam" id="TIGR00728">
    <property type="entry name" value="OPT_sfam"/>
    <property type="match status" value="1"/>
</dbReference>
<name>A0ABR0T3W6_9HYPO</name>
<gene>
    <name evidence="11" type="ORF">PT974_01298</name>
</gene>
<evidence type="ECO:0000256" key="8">
    <source>
        <dbReference type="ARBA" id="ARBA00023136"/>
    </source>
</evidence>
<sequence>MASPSASTVDERRTFDASSDSQPSDAESHDAGRHLAVTEDDLLEAKELAASYSLEGVRRMMKAVYNRHKHDPNFPTGIITKIDEFINNDEILEQPSRYDALIAEMKIEAALIANNSPYASVRAVVDNHDDPTLPVSTIRVWVIGIVFATAISFLNAFFSIRLPAIAVGSNVVQLLAYPVGKFFEKALPDVGITLFGVRHSLNPGPFNKKEHMLISLMSAICITQPYTNNIVWMQYLPQFFNQKWAASFGYQIMIALSTNFIGDANPAVFGPFKHLWTISRFNFFSIAFGLMFVWFWVPNFLFNGLAVFSWMTWIAPKNKHLTIITGSRHGIGLNPFPTFDWNFVAAQFDPMVLPVFSTLNVFTGAFFFFFVILGVYYTNAYNTAYLPIISNAPYDRFGHPYNVSAVLDARGIIDVGKYKLYSPPYIAASQIIMLFAFFALYTAALTHVLPYHRSDIVLIFKDFINIFRPSKREEAEDDKNIDVHHRLMKAYPEVPEWWYTIILVVSIALGCAAVAHYPTYTTVGVVFYGVILCFIFVVPTGIIYAVTGCEVSLNVLAEFIGGTWAEGNALGMSFFKTYGYITCSHALHFSADLKIAHYLKIPPRFTFWAQMIPTLVSTFVCVAVLQFQMKLENVCTPKAPFQFICPVQTTFFTSAVLWGTVGPRRMWGAHGTYAATLAGFPVGMVVVVFFWALGKYGPKKNFSRSIQPVLMMYGGCLVSPYNLTYIWPAVPVACVSWLYIKARYLSFWSKYNYILSAAFASGLAISALIQFFGLTYQGITLKWWGNEIVVKGEAAHPILRVLAKGQYFGPGPGEFS</sequence>
<evidence type="ECO:0000256" key="3">
    <source>
        <dbReference type="ARBA" id="ARBA00022448"/>
    </source>
</evidence>
<feature type="transmembrane region" description="Helical" evidence="10">
    <location>
        <begin position="752"/>
        <end position="774"/>
    </location>
</feature>
<dbReference type="InterPro" id="IPR004648">
    <property type="entry name" value="Oligpept_transpt"/>
</dbReference>
<feature type="compositionally biased region" description="Polar residues" evidence="9">
    <location>
        <begin position="16"/>
        <end position="25"/>
    </location>
</feature>
<dbReference type="Pfam" id="PF03169">
    <property type="entry name" value="OPT"/>
    <property type="match status" value="2"/>
</dbReference>
<evidence type="ECO:0000256" key="2">
    <source>
        <dbReference type="ARBA" id="ARBA00008807"/>
    </source>
</evidence>
<dbReference type="EMBL" id="JAVFKD010000001">
    <property type="protein sequence ID" value="KAK5998914.1"/>
    <property type="molecule type" value="Genomic_DNA"/>
</dbReference>
<feature type="transmembrane region" description="Helical" evidence="10">
    <location>
        <begin position="497"/>
        <end position="518"/>
    </location>
</feature>
<dbReference type="InterPro" id="IPR004813">
    <property type="entry name" value="OPT"/>
</dbReference>
<evidence type="ECO:0000313" key="11">
    <source>
        <dbReference type="EMBL" id="KAK5998914.1"/>
    </source>
</evidence>
<dbReference type="PANTHER" id="PTHR22601">
    <property type="entry name" value="ISP4 LIKE PROTEIN"/>
    <property type="match status" value="1"/>
</dbReference>
<accession>A0ABR0T3W6</accession>
<comment type="similarity">
    <text evidence="2">Belongs to the oligopeptide OPT transporter family.</text>
</comment>
<evidence type="ECO:0000256" key="7">
    <source>
        <dbReference type="ARBA" id="ARBA00022989"/>
    </source>
</evidence>
<protein>
    <submittedName>
        <fullName evidence="11">Oligopeptide transporter 2</fullName>
    </submittedName>
</protein>
<feature type="transmembrane region" description="Helical" evidence="10">
    <location>
        <begin position="607"/>
        <end position="627"/>
    </location>
</feature>
<evidence type="ECO:0000256" key="4">
    <source>
        <dbReference type="ARBA" id="ARBA00022692"/>
    </source>
</evidence>